<gene>
    <name evidence="1" type="ORF">FGO68_gene1218</name>
</gene>
<sequence>MPIIRKWENYTLVRKEMQSLKSPFHVISRLQVLFSWALPEIKPPIRDLHMFAGCIFENAWYNPTLLESISKDSGSP</sequence>
<name>A0A8J8NLX6_HALGN</name>
<protein>
    <submittedName>
        <fullName evidence="1">Uncharacterized protein</fullName>
    </submittedName>
</protein>
<reference evidence="1" key="1">
    <citation type="submission" date="2019-06" db="EMBL/GenBank/DDBJ databases">
        <authorList>
            <person name="Zheng W."/>
        </authorList>
    </citation>
    <scope>NUCLEOTIDE SEQUENCE</scope>
    <source>
        <strain evidence="1">QDHG01</strain>
    </source>
</reference>
<dbReference type="AlphaFoldDB" id="A0A8J8NLX6"/>
<keyword evidence="2" id="KW-1185">Reference proteome</keyword>
<proteinExistence type="predicted"/>
<dbReference type="EMBL" id="RRYP01013418">
    <property type="protein sequence ID" value="TNV76525.1"/>
    <property type="molecule type" value="Genomic_DNA"/>
</dbReference>
<comment type="caution">
    <text evidence="1">The sequence shown here is derived from an EMBL/GenBank/DDBJ whole genome shotgun (WGS) entry which is preliminary data.</text>
</comment>
<dbReference type="Proteomes" id="UP000785679">
    <property type="component" value="Unassembled WGS sequence"/>
</dbReference>
<evidence type="ECO:0000313" key="2">
    <source>
        <dbReference type="Proteomes" id="UP000785679"/>
    </source>
</evidence>
<accession>A0A8J8NLX6</accession>
<organism evidence="1 2">
    <name type="scientific">Halteria grandinella</name>
    <dbReference type="NCBI Taxonomy" id="5974"/>
    <lineage>
        <taxon>Eukaryota</taxon>
        <taxon>Sar</taxon>
        <taxon>Alveolata</taxon>
        <taxon>Ciliophora</taxon>
        <taxon>Intramacronucleata</taxon>
        <taxon>Spirotrichea</taxon>
        <taxon>Stichotrichia</taxon>
        <taxon>Sporadotrichida</taxon>
        <taxon>Halteriidae</taxon>
        <taxon>Halteria</taxon>
    </lineage>
</organism>
<evidence type="ECO:0000313" key="1">
    <source>
        <dbReference type="EMBL" id="TNV76525.1"/>
    </source>
</evidence>